<accession>A0A0D1KE85</accession>
<dbReference type="EMBL" id="JXBC01000014">
    <property type="protein sequence ID" value="KIU04522.1"/>
    <property type="molecule type" value="Genomic_DNA"/>
</dbReference>
<dbReference type="PATRIC" id="fig|1423.173.peg.4981"/>
<evidence type="ECO:0000313" key="2">
    <source>
        <dbReference type="EMBL" id="KIU04522.1"/>
    </source>
</evidence>
<name>A0A0D1KE85_BACIU</name>
<gene>
    <name evidence="2" type="ORF">SC09_contig8orf00185</name>
</gene>
<proteinExistence type="predicted"/>
<protein>
    <submittedName>
        <fullName evidence="2">Protein sprT-like protein</fullName>
    </submittedName>
</protein>
<comment type="caution">
    <text evidence="2">The sequence shown here is derived from an EMBL/GenBank/DDBJ whole genome shotgun (WGS) entry which is preliminary data.</text>
</comment>
<reference evidence="2 3" key="1">
    <citation type="submission" date="2014-12" db="EMBL/GenBank/DDBJ databases">
        <title>Comparative genome analysis of Bacillus coagulans HM-08, Clostridium butyricum HM-68, Bacillus subtilis HM-66 and Bacillus licheniformis BL-09.</title>
        <authorList>
            <person name="Zhang H."/>
        </authorList>
    </citation>
    <scope>NUCLEOTIDE SEQUENCE [LARGE SCALE GENOMIC DNA]</scope>
    <source>
        <strain evidence="2 3">HM-66</strain>
    </source>
</reference>
<evidence type="ECO:0000313" key="3">
    <source>
        <dbReference type="Proteomes" id="UP000032247"/>
    </source>
</evidence>
<sequence>MDFKKFEVYALEKAEDTILFCVLNRHNHPVDDDCYELISLCIEEPKKLRTEFWQLNILQNDHSIVRVATDKEKELFNSERDAWNYSGAKTRINKQWLEKEAYKIIKRYWNLNEIPNIALDSPGELPEYHWRAAYFPKTKTIAFRSDVLCLKTKEEIVKVLIHELCHWYLHVLGEKKTVVVK</sequence>
<dbReference type="Proteomes" id="UP000032247">
    <property type="component" value="Unassembled WGS sequence"/>
</dbReference>
<feature type="domain" description="SprT-like" evidence="1">
    <location>
        <begin position="132"/>
        <end position="175"/>
    </location>
</feature>
<evidence type="ECO:0000259" key="1">
    <source>
        <dbReference type="Pfam" id="PF10263"/>
    </source>
</evidence>
<dbReference type="RefSeq" id="WP_043859114.1">
    <property type="nucleotide sequence ID" value="NZ_CP061871.1"/>
</dbReference>
<organism evidence="2 3">
    <name type="scientific">Bacillus subtilis</name>
    <dbReference type="NCBI Taxonomy" id="1423"/>
    <lineage>
        <taxon>Bacteria</taxon>
        <taxon>Bacillati</taxon>
        <taxon>Bacillota</taxon>
        <taxon>Bacilli</taxon>
        <taxon>Bacillales</taxon>
        <taxon>Bacillaceae</taxon>
        <taxon>Bacillus</taxon>
    </lineage>
</organism>
<dbReference type="Pfam" id="PF10263">
    <property type="entry name" value="SprT-like"/>
    <property type="match status" value="1"/>
</dbReference>
<dbReference type="GO" id="GO:0006950">
    <property type="term" value="P:response to stress"/>
    <property type="evidence" value="ECO:0007669"/>
    <property type="project" value="UniProtKB-ARBA"/>
</dbReference>
<dbReference type="InterPro" id="IPR006640">
    <property type="entry name" value="SprT-like_domain"/>
</dbReference>
<dbReference type="AlphaFoldDB" id="A0A0D1KE85"/>